<feature type="domain" description="HTH cro/C1-type" evidence="2">
    <location>
        <begin position="16"/>
        <end position="70"/>
    </location>
</feature>
<dbReference type="InterPro" id="IPR011051">
    <property type="entry name" value="RmlC_Cupin_sf"/>
</dbReference>
<organism evidence="3 4">
    <name type="scientific">Acidovorax benzenivorans</name>
    <dbReference type="NCBI Taxonomy" id="2987520"/>
    <lineage>
        <taxon>Bacteria</taxon>
        <taxon>Pseudomonadati</taxon>
        <taxon>Pseudomonadota</taxon>
        <taxon>Betaproteobacteria</taxon>
        <taxon>Burkholderiales</taxon>
        <taxon>Comamonadaceae</taxon>
        <taxon>Acidovorax</taxon>
    </lineage>
</organism>
<dbReference type="CDD" id="cd02209">
    <property type="entry name" value="cupin_XRE_C"/>
    <property type="match status" value="1"/>
</dbReference>
<dbReference type="EMBL" id="JAPCKI010000001">
    <property type="protein sequence ID" value="MDD2176193.1"/>
    <property type="molecule type" value="Genomic_DNA"/>
</dbReference>
<dbReference type="SUPFAM" id="SSF47413">
    <property type="entry name" value="lambda repressor-like DNA-binding domains"/>
    <property type="match status" value="1"/>
</dbReference>
<reference evidence="3" key="1">
    <citation type="submission" date="2022-10" db="EMBL/GenBank/DDBJ databases">
        <title>Description of microaerobic benzene degrading bacteria.</title>
        <authorList>
            <person name="Bedics A."/>
            <person name="Tancsics A."/>
            <person name="Banerjee S."/>
        </authorList>
    </citation>
    <scope>NUCLEOTIDE SEQUENCE</scope>
    <source>
        <strain evidence="3">D2M1</strain>
    </source>
</reference>
<dbReference type="InterPro" id="IPR050807">
    <property type="entry name" value="TransReg_Diox_bact_type"/>
</dbReference>
<evidence type="ECO:0000313" key="3">
    <source>
        <dbReference type="EMBL" id="MDD2176193.1"/>
    </source>
</evidence>
<dbReference type="InterPro" id="IPR010982">
    <property type="entry name" value="Lambda_DNA-bd_dom_sf"/>
</dbReference>
<evidence type="ECO:0000256" key="1">
    <source>
        <dbReference type="ARBA" id="ARBA00023125"/>
    </source>
</evidence>
<evidence type="ECO:0000259" key="2">
    <source>
        <dbReference type="PROSITE" id="PS50943"/>
    </source>
</evidence>
<dbReference type="Gene3D" id="2.60.120.10">
    <property type="entry name" value="Jelly Rolls"/>
    <property type="match status" value="1"/>
</dbReference>
<dbReference type="SUPFAM" id="SSF51182">
    <property type="entry name" value="RmlC-like cupins"/>
    <property type="match status" value="1"/>
</dbReference>
<dbReference type="InterPro" id="IPR014710">
    <property type="entry name" value="RmlC-like_jellyroll"/>
</dbReference>
<protein>
    <submittedName>
        <fullName evidence="3">XRE family transcriptional regulator</fullName>
    </submittedName>
</protein>
<dbReference type="Proteomes" id="UP001148932">
    <property type="component" value="Unassembled WGS sequence"/>
</dbReference>
<dbReference type="SMART" id="SM00530">
    <property type="entry name" value="HTH_XRE"/>
    <property type="match status" value="1"/>
</dbReference>
<keyword evidence="1" id="KW-0238">DNA-binding</keyword>
<evidence type="ECO:0000313" key="4">
    <source>
        <dbReference type="Proteomes" id="UP001148932"/>
    </source>
</evidence>
<dbReference type="CDD" id="cd00093">
    <property type="entry name" value="HTH_XRE"/>
    <property type="match status" value="1"/>
</dbReference>
<comment type="caution">
    <text evidence="3">The sequence shown here is derived from an EMBL/GenBank/DDBJ whole genome shotgun (WGS) entry which is preliminary data.</text>
</comment>
<dbReference type="PANTHER" id="PTHR46797">
    <property type="entry name" value="HTH-TYPE TRANSCRIPTIONAL REGULATOR"/>
    <property type="match status" value="1"/>
</dbReference>
<name>A0ABT5RR66_9BURK</name>
<dbReference type="RefSeq" id="WP_274106637.1">
    <property type="nucleotide sequence ID" value="NZ_JAPCKI010000001.1"/>
</dbReference>
<sequence>MPLSAEDLSARIGRRIHGLRTSRNDSLDSLATRSGVSRSMISAIERGQTNPTAVVLDRLASALNVSLGELFGETPQTAARAAPLVRHGDQVEWMDPQSGYVRKRVSPPAWPSPLQLAEVRFPAGARVAYEGGRLDGSLHQQVWVLKGRMEISQGDTLHVLRKGDCLAVRLTEPLVFFNPADQEAHYLVALCDMAAHSHR</sequence>
<proteinExistence type="predicted"/>
<gene>
    <name evidence="3" type="ORF">OIN59_02045</name>
</gene>
<dbReference type="PANTHER" id="PTHR46797:SF10">
    <property type="entry name" value="BLR1115 PROTEIN"/>
    <property type="match status" value="1"/>
</dbReference>
<accession>A0ABT5RR66</accession>
<dbReference type="Pfam" id="PF01381">
    <property type="entry name" value="HTH_3"/>
    <property type="match status" value="1"/>
</dbReference>
<dbReference type="PROSITE" id="PS50943">
    <property type="entry name" value="HTH_CROC1"/>
    <property type="match status" value="1"/>
</dbReference>
<keyword evidence="4" id="KW-1185">Reference proteome</keyword>
<dbReference type="Gene3D" id="1.10.260.40">
    <property type="entry name" value="lambda repressor-like DNA-binding domains"/>
    <property type="match status" value="1"/>
</dbReference>
<dbReference type="InterPro" id="IPR001387">
    <property type="entry name" value="Cro/C1-type_HTH"/>
</dbReference>